<proteinExistence type="predicted"/>
<sequence length="85" mass="9495">MSGVGVINKETVQIANQYRKNWQKQHPEAFLPATLTLYPSDPSWPAFQKSPLYKTVMWTCKGTGKTVASISIPGSPKGTMWCHLE</sequence>
<evidence type="ECO:0000313" key="1">
    <source>
        <dbReference type="EMBL" id="KAK1561405.1"/>
    </source>
</evidence>
<evidence type="ECO:0000313" key="2">
    <source>
        <dbReference type="Proteomes" id="UP001230504"/>
    </source>
</evidence>
<dbReference type="GeneID" id="85440498"/>
<accession>A0AAD8PI60</accession>
<organism evidence="1 2">
    <name type="scientific">Colletotrichum navitas</name>
    <dbReference type="NCBI Taxonomy" id="681940"/>
    <lineage>
        <taxon>Eukaryota</taxon>
        <taxon>Fungi</taxon>
        <taxon>Dikarya</taxon>
        <taxon>Ascomycota</taxon>
        <taxon>Pezizomycotina</taxon>
        <taxon>Sordariomycetes</taxon>
        <taxon>Hypocreomycetidae</taxon>
        <taxon>Glomerellales</taxon>
        <taxon>Glomerellaceae</taxon>
        <taxon>Colletotrichum</taxon>
        <taxon>Colletotrichum graminicola species complex</taxon>
    </lineage>
</organism>
<dbReference type="AlphaFoldDB" id="A0AAD8PI60"/>
<reference evidence="1" key="1">
    <citation type="submission" date="2021-06" db="EMBL/GenBank/DDBJ databases">
        <title>Comparative genomics, transcriptomics and evolutionary studies reveal genomic signatures of adaptation to plant cell wall in hemibiotrophic fungi.</title>
        <authorList>
            <consortium name="DOE Joint Genome Institute"/>
            <person name="Baroncelli R."/>
            <person name="Diaz J.F."/>
            <person name="Benocci T."/>
            <person name="Peng M."/>
            <person name="Battaglia E."/>
            <person name="Haridas S."/>
            <person name="Andreopoulos W."/>
            <person name="Labutti K."/>
            <person name="Pangilinan J."/>
            <person name="Floch G.L."/>
            <person name="Makela M.R."/>
            <person name="Henrissat B."/>
            <person name="Grigoriev I.V."/>
            <person name="Crouch J.A."/>
            <person name="De Vries R.P."/>
            <person name="Sukno S.A."/>
            <person name="Thon M.R."/>
        </authorList>
    </citation>
    <scope>NUCLEOTIDE SEQUENCE</scope>
    <source>
        <strain evidence="1">CBS 125086</strain>
    </source>
</reference>
<dbReference type="EMBL" id="JAHLJV010000321">
    <property type="protein sequence ID" value="KAK1561405.1"/>
    <property type="molecule type" value="Genomic_DNA"/>
</dbReference>
<protein>
    <submittedName>
        <fullName evidence="1">Uncharacterized protein</fullName>
    </submittedName>
</protein>
<dbReference type="Proteomes" id="UP001230504">
    <property type="component" value="Unassembled WGS sequence"/>
</dbReference>
<name>A0AAD8PI60_9PEZI</name>
<dbReference type="RefSeq" id="XP_060406640.1">
    <property type="nucleotide sequence ID" value="XM_060556258.1"/>
</dbReference>
<keyword evidence="2" id="KW-1185">Reference proteome</keyword>
<gene>
    <name evidence="1" type="ORF">LY79DRAFT_531490</name>
</gene>
<comment type="caution">
    <text evidence="1">The sequence shown here is derived from an EMBL/GenBank/DDBJ whole genome shotgun (WGS) entry which is preliminary data.</text>
</comment>